<evidence type="ECO:0000256" key="1">
    <source>
        <dbReference type="SAM" id="SignalP"/>
    </source>
</evidence>
<dbReference type="WBParaSite" id="TREG1_59160.1">
    <property type="protein sequence ID" value="TREG1_59160.1"/>
    <property type="gene ID" value="TREG1_59160"/>
</dbReference>
<feature type="chain" id="PRO_5041649746" evidence="1">
    <location>
        <begin position="24"/>
        <end position="167"/>
    </location>
</feature>
<reference evidence="2" key="1">
    <citation type="submission" date="2022-06" db="EMBL/GenBank/DDBJ databases">
        <authorList>
            <person name="Berger JAMES D."/>
            <person name="Berger JAMES D."/>
        </authorList>
    </citation>
    <scope>NUCLEOTIDE SEQUENCE [LARGE SCALE GENOMIC DNA]</scope>
</reference>
<keyword evidence="2" id="KW-1185">Reference proteome</keyword>
<dbReference type="Proteomes" id="UP000050795">
    <property type="component" value="Unassembled WGS sequence"/>
</dbReference>
<protein>
    <submittedName>
        <fullName evidence="3">Uncharacterized protein</fullName>
    </submittedName>
</protein>
<feature type="signal peptide" evidence="1">
    <location>
        <begin position="1"/>
        <end position="23"/>
    </location>
</feature>
<sequence length="167" mass="19274">MVYFAYNHIAFISLLALTAINSGEIPGIMSDLENAEGRVQNLTEKILSQNASLRGEIEKYTDCLETAYTYSWGQAAFTNIFQNFPRDANEKLGDVKNCVEQEASAYQKKKAAFPTDKCFENLPSARYEDLDQLNKDIYQLFQVKYRFTIETYNRNVYESQLKMLLKN</sequence>
<evidence type="ECO:0000313" key="3">
    <source>
        <dbReference type="WBParaSite" id="TREG1_59160.1"/>
    </source>
</evidence>
<organism evidence="2 3">
    <name type="scientific">Trichobilharzia regenti</name>
    <name type="common">Nasal bird schistosome</name>
    <dbReference type="NCBI Taxonomy" id="157069"/>
    <lineage>
        <taxon>Eukaryota</taxon>
        <taxon>Metazoa</taxon>
        <taxon>Spiralia</taxon>
        <taxon>Lophotrochozoa</taxon>
        <taxon>Platyhelminthes</taxon>
        <taxon>Trematoda</taxon>
        <taxon>Digenea</taxon>
        <taxon>Strigeidida</taxon>
        <taxon>Schistosomatoidea</taxon>
        <taxon>Schistosomatidae</taxon>
        <taxon>Trichobilharzia</taxon>
    </lineage>
</organism>
<accession>A0AA85K3N0</accession>
<reference evidence="3" key="2">
    <citation type="submission" date="2023-11" db="UniProtKB">
        <authorList>
            <consortium name="WormBaseParasite"/>
        </authorList>
    </citation>
    <scope>IDENTIFICATION</scope>
</reference>
<keyword evidence="1" id="KW-0732">Signal</keyword>
<dbReference type="AlphaFoldDB" id="A0AA85K3N0"/>
<proteinExistence type="predicted"/>
<name>A0AA85K3N0_TRIRE</name>
<evidence type="ECO:0000313" key="2">
    <source>
        <dbReference type="Proteomes" id="UP000050795"/>
    </source>
</evidence>